<dbReference type="GO" id="GO:0006508">
    <property type="term" value="P:proteolysis"/>
    <property type="evidence" value="ECO:0007669"/>
    <property type="project" value="UniProtKB-KW"/>
</dbReference>
<feature type="domain" description="Peptidase M3A/M3B catalytic" evidence="7">
    <location>
        <begin position="137"/>
        <end position="537"/>
    </location>
</feature>
<protein>
    <recommendedName>
        <fullName evidence="7">Peptidase M3A/M3B catalytic domain-containing protein</fullName>
    </recommendedName>
</protein>
<sequence length="604" mass="70089">MATSARALLVALNKTYLRLHKTYEDLFWISYMGDHSVNKKKDEALAKRDAFRADPKHIRQINEAMADASNEEKRRLELWLRFFNCYQSPKEALSLKNKINRLESALLKKRSTRKEGYIDPKTRKFVLASINKMTTMMKTNDDEAIRKACFKAREKLAVQFIDEYIELVKLRNQYAQKLGYSDFYDFKVQREDGMTKKELFGIFDDIYRKTKYAFADIRKLEKKMPGLRKPWNFSYMMSGDFIKEEDQYFQFDEALMRWGRSFAALGINFKGAALQLDLLDRKGKWNNGFCHWPDLVHFKSGKRMPGSSNFTCNVVFGQVGSGFEGYHTLFHEGGHAAHMLNIEQADVCVGHEYAPMSMSWAETQSMFMDTMFAGIGWRTRYAINSKGQSYPLDLFKRKIKRLSPLRPRGLNGVIGISDFERNIYEEKNLTREKVKSIAKRLYKKYGDYSENSLGYLNVPHIYSWESSGSYHGYGLAEIALKQWMNYFYKKYGYIVDNPKVGQEMAKVWKLGASKTFKEFVPLAVGQKLNAKAILDDMTASAGAIIKKEMKKVECLKKVRSLSGPVRLNAIIRMVEGKKIIADNRKSFEDMAKRYKKWLTAKLIS</sequence>
<dbReference type="InterPro" id="IPR001567">
    <property type="entry name" value="Pept_M3A_M3B_dom"/>
</dbReference>
<dbReference type="SUPFAM" id="SSF55486">
    <property type="entry name" value="Metalloproteases ('zincins'), catalytic domain"/>
    <property type="match status" value="1"/>
</dbReference>
<evidence type="ECO:0000256" key="4">
    <source>
        <dbReference type="ARBA" id="ARBA00022833"/>
    </source>
</evidence>
<dbReference type="Pfam" id="PF01432">
    <property type="entry name" value="Peptidase_M3"/>
    <property type="match status" value="1"/>
</dbReference>
<dbReference type="GO" id="GO:0046872">
    <property type="term" value="F:metal ion binding"/>
    <property type="evidence" value="ECO:0007669"/>
    <property type="project" value="UniProtKB-UniRule"/>
</dbReference>
<keyword evidence="3 6" id="KW-0378">Hydrolase</keyword>
<dbReference type="InterPro" id="IPR045090">
    <property type="entry name" value="Pept_M3A_M3B"/>
</dbReference>
<reference evidence="8 9" key="1">
    <citation type="journal article" date="2016" name="Nat. Commun.">
        <title>Thousands of microbial genomes shed light on interconnected biogeochemical processes in an aquifer system.</title>
        <authorList>
            <person name="Anantharaman K."/>
            <person name="Brown C.T."/>
            <person name="Hug L.A."/>
            <person name="Sharon I."/>
            <person name="Castelle C.J."/>
            <person name="Probst A.J."/>
            <person name="Thomas B.C."/>
            <person name="Singh A."/>
            <person name="Wilkins M.J."/>
            <person name="Karaoz U."/>
            <person name="Brodie E.L."/>
            <person name="Williams K.H."/>
            <person name="Hubbard S.S."/>
            <person name="Banfield J.F."/>
        </authorList>
    </citation>
    <scope>NUCLEOTIDE SEQUENCE [LARGE SCALE GENOMIC DNA]</scope>
</reference>
<evidence type="ECO:0000256" key="5">
    <source>
        <dbReference type="ARBA" id="ARBA00023049"/>
    </source>
</evidence>
<dbReference type="AlphaFoldDB" id="A0A1F8GQD2"/>
<comment type="caution">
    <text evidence="8">The sequence shown here is derived from an EMBL/GenBank/DDBJ whole genome shotgun (WGS) entry which is preliminary data.</text>
</comment>
<dbReference type="PANTHER" id="PTHR11804">
    <property type="entry name" value="PROTEASE M3 THIMET OLIGOPEPTIDASE-RELATED"/>
    <property type="match status" value="1"/>
</dbReference>
<dbReference type="GO" id="GO:0004222">
    <property type="term" value="F:metalloendopeptidase activity"/>
    <property type="evidence" value="ECO:0007669"/>
    <property type="project" value="InterPro"/>
</dbReference>
<proteinExistence type="inferred from homology"/>
<evidence type="ECO:0000256" key="1">
    <source>
        <dbReference type="ARBA" id="ARBA00022670"/>
    </source>
</evidence>
<keyword evidence="5 6" id="KW-0482">Metalloprotease</keyword>
<comment type="similarity">
    <text evidence="6">Belongs to the peptidase M3 family.</text>
</comment>
<evidence type="ECO:0000313" key="9">
    <source>
        <dbReference type="Proteomes" id="UP000178444"/>
    </source>
</evidence>
<dbReference type="PANTHER" id="PTHR11804:SF84">
    <property type="entry name" value="SACCHAROLYSIN"/>
    <property type="match status" value="1"/>
</dbReference>
<evidence type="ECO:0000256" key="2">
    <source>
        <dbReference type="ARBA" id="ARBA00022723"/>
    </source>
</evidence>
<organism evidence="8 9">
    <name type="scientific">Candidatus Yanofskybacteria bacterium RIFCSPLOWO2_01_FULL_49_17</name>
    <dbReference type="NCBI Taxonomy" id="1802700"/>
    <lineage>
        <taxon>Bacteria</taxon>
        <taxon>Candidatus Yanofskyibacteriota</taxon>
    </lineage>
</organism>
<evidence type="ECO:0000313" key="8">
    <source>
        <dbReference type="EMBL" id="OGN27625.1"/>
    </source>
</evidence>
<keyword evidence="1 6" id="KW-0645">Protease</keyword>
<evidence type="ECO:0000256" key="3">
    <source>
        <dbReference type="ARBA" id="ARBA00022801"/>
    </source>
</evidence>
<accession>A0A1F8GQD2</accession>
<gene>
    <name evidence="8" type="ORF">A2941_01375</name>
</gene>
<dbReference type="GO" id="GO:0006518">
    <property type="term" value="P:peptide metabolic process"/>
    <property type="evidence" value="ECO:0007669"/>
    <property type="project" value="TreeGrafter"/>
</dbReference>
<evidence type="ECO:0000256" key="6">
    <source>
        <dbReference type="RuleBase" id="RU003435"/>
    </source>
</evidence>
<keyword evidence="4 6" id="KW-0862">Zinc</keyword>
<keyword evidence="2 6" id="KW-0479">Metal-binding</keyword>
<dbReference type="Gene3D" id="1.10.1370.30">
    <property type="match status" value="1"/>
</dbReference>
<name>A0A1F8GQD2_9BACT</name>
<dbReference type="Proteomes" id="UP000178444">
    <property type="component" value="Unassembled WGS sequence"/>
</dbReference>
<comment type="cofactor">
    <cofactor evidence="6">
        <name>Zn(2+)</name>
        <dbReference type="ChEBI" id="CHEBI:29105"/>
    </cofactor>
    <text evidence="6">Binds 1 zinc ion.</text>
</comment>
<dbReference type="EMBL" id="MGKO01000008">
    <property type="protein sequence ID" value="OGN27625.1"/>
    <property type="molecule type" value="Genomic_DNA"/>
</dbReference>
<evidence type="ECO:0000259" key="7">
    <source>
        <dbReference type="Pfam" id="PF01432"/>
    </source>
</evidence>